<dbReference type="InterPro" id="IPR000182">
    <property type="entry name" value="GNAT_dom"/>
</dbReference>
<dbReference type="PANTHER" id="PTHR43877:SF2">
    <property type="entry name" value="AMINOALKYLPHOSPHONATE N-ACETYLTRANSFERASE-RELATED"/>
    <property type="match status" value="1"/>
</dbReference>
<sequence>MIDVQVLRPDDWPIWRQLRRQALRDAPEAFGSTLADWSGPGDDEARWRARLADVAFNVIIRWRGVAAGMVSADTADTGRIELMSMWVAPFARGRGVGDAAIRAVLHWANGREVGLSVKVDNQAAIRLYRRHGFADAGCSPGETACGRMLKPASMNPPDTW</sequence>
<dbReference type="RefSeq" id="WP_327097866.1">
    <property type="nucleotide sequence ID" value="NZ_CP109149.1"/>
</dbReference>
<keyword evidence="5" id="KW-1185">Reference proteome</keyword>
<evidence type="ECO:0000313" key="5">
    <source>
        <dbReference type="Proteomes" id="UP001432062"/>
    </source>
</evidence>
<dbReference type="InterPro" id="IPR050832">
    <property type="entry name" value="Bact_Acetyltransf"/>
</dbReference>
<dbReference type="EMBL" id="CP109441">
    <property type="protein sequence ID" value="WUV44459.1"/>
    <property type="molecule type" value="Genomic_DNA"/>
</dbReference>
<dbReference type="Gene3D" id="3.40.630.30">
    <property type="match status" value="1"/>
</dbReference>
<dbReference type="Proteomes" id="UP001432062">
    <property type="component" value="Chromosome"/>
</dbReference>
<dbReference type="PROSITE" id="PS51186">
    <property type="entry name" value="GNAT"/>
    <property type="match status" value="1"/>
</dbReference>
<evidence type="ECO:0000256" key="1">
    <source>
        <dbReference type="ARBA" id="ARBA00022679"/>
    </source>
</evidence>
<evidence type="ECO:0000259" key="3">
    <source>
        <dbReference type="PROSITE" id="PS51186"/>
    </source>
</evidence>
<keyword evidence="1" id="KW-0808">Transferase</keyword>
<protein>
    <submittedName>
        <fullName evidence="4">GNAT family N-acetyltransferase</fullName>
    </submittedName>
</protein>
<accession>A0ABZ1YML3</accession>
<gene>
    <name evidence="4" type="ORF">OG563_35600</name>
</gene>
<dbReference type="CDD" id="cd04301">
    <property type="entry name" value="NAT_SF"/>
    <property type="match status" value="1"/>
</dbReference>
<dbReference type="InterPro" id="IPR016181">
    <property type="entry name" value="Acyl_CoA_acyltransferase"/>
</dbReference>
<name>A0ABZ1YML3_9NOCA</name>
<proteinExistence type="predicted"/>
<keyword evidence="2" id="KW-0012">Acyltransferase</keyword>
<reference evidence="4" key="1">
    <citation type="submission" date="2022-10" db="EMBL/GenBank/DDBJ databases">
        <title>The complete genomes of actinobacterial strains from the NBC collection.</title>
        <authorList>
            <person name="Joergensen T.S."/>
            <person name="Alvarez Arevalo M."/>
            <person name="Sterndorff E.B."/>
            <person name="Faurdal D."/>
            <person name="Vuksanovic O."/>
            <person name="Mourched A.-S."/>
            <person name="Charusanti P."/>
            <person name="Shaw S."/>
            <person name="Blin K."/>
            <person name="Weber T."/>
        </authorList>
    </citation>
    <scope>NUCLEOTIDE SEQUENCE</scope>
    <source>
        <strain evidence="4">NBC_01482</strain>
    </source>
</reference>
<evidence type="ECO:0000313" key="4">
    <source>
        <dbReference type="EMBL" id="WUV44459.1"/>
    </source>
</evidence>
<feature type="domain" description="N-acetyltransferase" evidence="3">
    <location>
        <begin position="2"/>
        <end position="153"/>
    </location>
</feature>
<dbReference type="Pfam" id="PF00583">
    <property type="entry name" value="Acetyltransf_1"/>
    <property type="match status" value="1"/>
</dbReference>
<dbReference type="SUPFAM" id="SSF55729">
    <property type="entry name" value="Acyl-CoA N-acyltransferases (Nat)"/>
    <property type="match status" value="1"/>
</dbReference>
<evidence type="ECO:0000256" key="2">
    <source>
        <dbReference type="ARBA" id="ARBA00023315"/>
    </source>
</evidence>
<dbReference type="PANTHER" id="PTHR43877">
    <property type="entry name" value="AMINOALKYLPHOSPHONATE N-ACETYLTRANSFERASE-RELATED-RELATED"/>
    <property type="match status" value="1"/>
</dbReference>
<organism evidence="4 5">
    <name type="scientific">Nocardia vinacea</name>
    <dbReference type="NCBI Taxonomy" id="96468"/>
    <lineage>
        <taxon>Bacteria</taxon>
        <taxon>Bacillati</taxon>
        <taxon>Actinomycetota</taxon>
        <taxon>Actinomycetes</taxon>
        <taxon>Mycobacteriales</taxon>
        <taxon>Nocardiaceae</taxon>
        <taxon>Nocardia</taxon>
    </lineage>
</organism>